<feature type="domain" description="Sigma-54 factor interaction" evidence="6">
    <location>
        <begin position="264"/>
        <end position="480"/>
    </location>
</feature>
<keyword evidence="3" id="KW-0805">Transcription regulation</keyword>
<evidence type="ECO:0000256" key="3">
    <source>
        <dbReference type="ARBA" id="ARBA00023015"/>
    </source>
</evidence>
<keyword evidence="1" id="KW-0547">Nucleotide-binding</keyword>
<dbReference type="GO" id="GO:0005524">
    <property type="term" value="F:ATP binding"/>
    <property type="evidence" value="ECO:0007669"/>
    <property type="project" value="UniProtKB-KW"/>
</dbReference>
<dbReference type="InterPro" id="IPR002078">
    <property type="entry name" value="Sigma_54_int"/>
</dbReference>
<dbReference type="InterPro" id="IPR029016">
    <property type="entry name" value="GAF-like_dom_sf"/>
</dbReference>
<reference evidence="7 8" key="1">
    <citation type="submission" date="2019-04" db="EMBL/GenBank/DDBJ databases">
        <title>Streptomyces sp. nov. Bv016 isolated from bark of Buahinia variegata.</title>
        <authorList>
            <person name="Kanchanasin P."/>
            <person name="Tanasupawat S."/>
            <person name="Yuki M."/>
            <person name="Kudo T."/>
        </authorList>
    </citation>
    <scope>NUCLEOTIDE SEQUENCE [LARGE SCALE GENOMIC DNA]</scope>
    <source>
        <strain evidence="7 8">Bv016</strain>
    </source>
</reference>
<dbReference type="EMBL" id="SRRT01000002">
    <property type="protein sequence ID" value="TGN79394.1"/>
    <property type="molecule type" value="Genomic_DNA"/>
</dbReference>
<dbReference type="GO" id="GO:0043565">
    <property type="term" value="F:sequence-specific DNA binding"/>
    <property type="evidence" value="ECO:0007669"/>
    <property type="project" value="InterPro"/>
</dbReference>
<dbReference type="Gene3D" id="3.30.450.40">
    <property type="match status" value="1"/>
</dbReference>
<evidence type="ECO:0000256" key="5">
    <source>
        <dbReference type="SAM" id="MobiDB-lite"/>
    </source>
</evidence>
<dbReference type="InterPro" id="IPR027417">
    <property type="entry name" value="P-loop_NTPase"/>
</dbReference>
<dbReference type="InterPro" id="IPR009057">
    <property type="entry name" value="Homeodomain-like_sf"/>
</dbReference>
<accession>A0A4Z1DBN3</accession>
<dbReference type="InterPro" id="IPR002197">
    <property type="entry name" value="HTH_Fis"/>
</dbReference>
<dbReference type="Gene3D" id="1.10.8.60">
    <property type="match status" value="1"/>
</dbReference>
<dbReference type="GO" id="GO:0006355">
    <property type="term" value="P:regulation of DNA-templated transcription"/>
    <property type="evidence" value="ECO:0007669"/>
    <property type="project" value="InterPro"/>
</dbReference>
<dbReference type="Gene3D" id="1.10.10.60">
    <property type="entry name" value="Homeodomain-like"/>
    <property type="match status" value="1"/>
</dbReference>
<evidence type="ECO:0000256" key="4">
    <source>
        <dbReference type="ARBA" id="ARBA00023163"/>
    </source>
</evidence>
<dbReference type="PRINTS" id="PR01590">
    <property type="entry name" value="HTHFIS"/>
</dbReference>
<keyword evidence="8" id="KW-1185">Reference proteome</keyword>
<keyword evidence="4" id="KW-0804">Transcription</keyword>
<dbReference type="AlphaFoldDB" id="A0A4Z1DBN3"/>
<protein>
    <submittedName>
        <fullName evidence="7">Transcriptional regulator</fullName>
    </submittedName>
</protein>
<proteinExistence type="predicted"/>
<dbReference type="Pfam" id="PF25601">
    <property type="entry name" value="AAA_lid_14"/>
    <property type="match status" value="1"/>
</dbReference>
<dbReference type="Pfam" id="PF02954">
    <property type="entry name" value="HTH_8"/>
    <property type="match status" value="1"/>
</dbReference>
<dbReference type="Proteomes" id="UP000298159">
    <property type="component" value="Unassembled WGS sequence"/>
</dbReference>
<dbReference type="SUPFAM" id="SSF46689">
    <property type="entry name" value="Homeodomain-like"/>
    <property type="match status" value="1"/>
</dbReference>
<gene>
    <name evidence="7" type="ORF">E5083_07080</name>
</gene>
<comment type="caution">
    <text evidence="7">The sequence shown here is derived from an EMBL/GenBank/DDBJ whole genome shotgun (WGS) entry which is preliminary data.</text>
</comment>
<feature type="region of interest" description="Disordered" evidence="5">
    <location>
        <begin position="299"/>
        <end position="329"/>
    </location>
</feature>
<dbReference type="InterPro" id="IPR058031">
    <property type="entry name" value="AAA_lid_NorR"/>
</dbReference>
<dbReference type="PANTHER" id="PTHR32071">
    <property type="entry name" value="TRANSCRIPTIONAL REGULATORY PROTEIN"/>
    <property type="match status" value="1"/>
</dbReference>
<evidence type="ECO:0000259" key="6">
    <source>
        <dbReference type="PROSITE" id="PS50045"/>
    </source>
</evidence>
<name>A0A4Z1DBN3_9ACTN</name>
<organism evidence="7 8">
    <name type="scientific">Streptomyces bauhiniae</name>
    <dbReference type="NCBI Taxonomy" id="2340725"/>
    <lineage>
        <taxon>Bacteria</taxon>
        <taxon>Bacillati</taxon>
        <taxon>Actinomycetota</taxon>
        <taxon>Actinomycetes</taxon>
        <taxon>Kitasatosporales</taxon>
        <taxon>Streptomycetaceae</taxon>
        <taxon>Streptomyces</taxon>
    </lineage>
</organism>
<dbReference type="PROSITE" id="PS50045">
    <property type="entry name" value="SIGMA54_INTERACT_4"/>
    <property type="match status" value="1"/>
</dbReference>
<dbReference type="SUPFAM" id="SSF52540">
    <property type="entry name" value="P-loop containing nucleoside triphosphate hydrolases"/>
    <property type="match status" value="1"/>
</dbReference>
<sequence>MRHRAGPADVSGEKRWLALSRTSRETHAGPARPEIESSWARSRLNGLRQDGSPGLRQGTVAGVGGLTRAAGPVMERVRAELDDTPFAFVLADRSARIVDIRCSDRALGDLGIVPGVRFGEDEVGRNAIGTPAETRQGLFVRGDEHFLAAFHDFACYGHPIVHPLTRRLEGVVNIGGRAGDEHRLFSPLVRRVVRDIEDRLQLDASGAQRKLLAAFQTAARSPRRPVLVVGHGLVLATPSALDLLEPADHAAVQACAEGMRGGGEATHRLTLASGRTVRLRCAPVDGVEGALVDILPEQEGRRGTRGPGPAEGRPLLVVGEPGSGRTTEARRAVGPGAVVLDATDVVRQGERAWAASLVELLEAEGPAVVVENVQLLSERLTSLLARCLRGVRRETVLTVTPGDHLDGAHAPLVALCGARHDLVPLRRRRHDIPGLAQRMLAETSGTGPRRLTVDSSRVLAAQPWPGNLAELRRVVQAVARTRSAGDIIPSDLPASYREAPAPTSPFRQAEREIIVEAIKAAGSNKRQAARALGMSRSTLYNRMHALHIH</sequence>
<evidence type="ECO:0000256" key="2">
    <source>
        <dbReference type="ARBA" id="ARBA00022840"/>
    </source>
</evidence>
<keyword evidence="2" id="KW-0067">ATP-binding</keyword>
<evidence type="ECO:0000313" key="7">
    <source>
        <dbReference type="EMBL" id="TGN79394.1"/>
    </source>
</evidence>
<evidence type="ECO:0000256" key="1">
    <source>
        <dbReference type="ARBA" id="ARBA00022741"/>
    </source>
</evidence>
<evidence type="ECO:0000313" key="8">
    <source>
        <dbReference type="Proteomes" id="UP000298159"/>
    </source>
</evidence>